<dbReference type="InterPro" id="IPR036271">
    <property type="entry name" value="Tet_transcr_reg_TetR-rel_C_sf"/>
</dbReference>
<dbReference type="InterPro" id="IPR006311">
    <property type="entry name" value="TAT_signal"/>
</dbReference>
<feature type="non-terminal residue" evidence="4">
    <location>
        <position position="180"/>
    </location>
</feature>
<dbReference type="PROSITE" id="PS50977">
    <property type="entry name" value="HTH_TETR_2"/>
    <property type="match status" value="1"/>
</dbReference>
<feature type="DNA-binding region" description="H-T-H motif" evidence="2">
    <location>
        <begin position="28"/>
        <end position="47"/>
    </location>
</feature>
<evidence type="ECO:0000259" key="3">
    <source>
        <dbReference type="PROSITE" id="PS50977"/>
    </source>
</evidence>
<gene>
    <name evidence="4" type="ORF">AVDCRST_MAG35-1097</name>
</gene>
<evidence type="ECO:0000256" key="1">
    <source>
        <dbReference type="ARBA" id="ARBA00023125"/>
    </source>
</evidence>
<dbReference type="PANTHER" id="PTHR30328">
    <property type="entry name" value="TRANSCRIPTIONAL REPRESSOR"/>
    <property type="match status" value="1"/>
</dbReference>
<dbReference type="SUPFAM" id="SSF48498">
    <property type="entry name" value="Tetracyclin repressor-like, C-terminal domain"/>
    <property type="match status" value="1"/>
</dbReference>
<dbReference type="AlphaFoldDB" id="A0A6J4P344"/>
<dbReference type="EMBL" id="CADCUY010000221">
    <property type="protein sequence ID" value="CAA9404762.1"/>
    <property type="molecule type" value="Genomic_DNA"/>
</dbReference>
<sequence>MRDGEQSRRRLLEAATAEFAAFGIAGARVDRVAAAAQVNKAQMYGWFGSKDGLFDAVFSRHLHGIVDAVPFTADDLPGYAVALYDSYLADPELVRLAAWYRLERVPTGPLLAAHPGHVDAKHAAITRAQADGRIVADVPPEEVYALVIALAGTWSPISATTAAAAADGEADHRRRRTALR</sequence>
<dbReference type="PANTHER" id="PTHR30328:SF54">
    <property type="entry name" value="HTH-TYPE TRANSCRIPTIONAL REPRESSOR SCO4008"/>
    <property type="match status" value="1"/>
</dbReference>
<dbReference type="InterPro" id="IPR001647">
    <property type="entry name" value="HTH_TetR"/>
</dbReference>
<dbReference type="PROSITE" id="PS51318">
    <property type="entry name" value="TAT"/>
    <property type="match status" value="1"/>
</dbReference>
<dbReference type="GO" id="GO:0006355">
    <property type="term" value="P:regulation of DNA-templated transcription"/>
    <property type="evidence" value="ECO:0007669"/>
    <property type="project" value="UniProtKB-ARBA"/>
</dbReference>
<accession>A0A6J4P344</accession>
<feature type="domain" description="HTH tetR-type" evidence="3">
    <location>
        <begin position="5"/>
        <end position="65"/>
    </location>
</feature>
<evidence type="ECO:0000256" key="2">
    <source>
        <dbReference type="PROSITE-ProRule" id="PRU00335"/>
    </source>
</evidence>
<protein>
    <submittedName>
        <fullName evidence="4">Transcriptional regulator, AcrR family</fullName>
    </submittedName>
</protein>
<dbReference type="SUPFAM" id="SSF46689">
    <property type="entry name" value="Homeodomain-like"/>
    <property type="match status" value="1"/>
</dbReference>
<name>A0A6J4P344_9ACTN</name>
<dbReference type="Pfam" id="PF00440">
    <property type="entry name" value="TetR_N"/>
    <property type="match status" value="1"/>
</dbReference>
<dbReference type="Gene3D" id="1.10.357.10">
    <property type="entry name" value="Tetracycline Repressor, domain 2"/>
    <property type="match status" value="1"/>
</dbReference>
<proteinExistence type="predicted"/>
<keyword evidence="1 2" id="KW-0238">DNA-binding</keyword>
<reference evidence="4" key="1">
    <citation type="submission" date="2020-02" db="EMBL/GenBank/DDBJ databases">
        <authorList>
            <person name="Meier V. D."/>
        </authorList>
    </citation>
    <scope>NUCLEOTIDE SEQUENCE</scope>
    <source>
        <strain evidence="4">AVDCRST_MAG35</strain>
    </source>
</reference>
<organism evidence="4">
    <name type="scientific">uncultured Quadrisphaera sp</name>
    <dbReference type="NCBI Taxonomy" id="904978"/>
    <lineage>
        <taxon>Bacteria</taxon>
        <taxon>Bacillati</taxon>
        <taxon>Actinomycetota</taxon>
        <taxon>Actinomycetes</taxon>
        <taxon>Kineosporiales</taxon>
        <taxon>Kineosporiaceae</taxon>
        <taxon>Quadrisphaera</taxon>
        <taxon>environmental samples</taxon>
    </lineage>
</organism>
<dbReference type="InterPro" id="IPR009057">
    <property type="entry name" value="Homeodomain-like_sf"/>
</dbReference>
<dbReference type="InterPro" id="IPR050109">
    <property type="entry name" value="HTH-type_TetR-like_transc_reg"/>
</dbReference>
<dbReference type="GO" id="GO:0003677">
    <property type="term" value="F:DNA binding"/>
    <property type="evidence" value="ECO:0007669"/>
    <property type="project" value="UniProtKB-UniRule"/>
</dbReference>
<evidence type="ECO:0000313" key="4">
    <source>
        <dbReference type="EMBL" id="CAA9404762.1"/>
    </source>
</evidence>
<dbReference type="InterPro" id="IPR041467">
    <property type="entry name" value="Sco4008_C"/>
</dbReference>
<dbReference type="Pfam" id="PF17926">
    <property type="entry name" value="TetR_C_21"/>
    <property type="match status" value="1"/>
</dbReference>